<evidence type="ECO:0008006" key="4">
    <source>
        <dbReference type="Google" id="ProtNLM"/>
    </source>
</evidence>
<dbReference type="OrthoDB" id="3650370at2759"/>
<dbReference type="GeneID" id="27898629"/>
<dbReference type="RefSeq" id="XP_016758834.1">
    <property type="nucleotide sequence ID" value="XM_016901492.1"/>
</dbReference>
<sequence length="221" mass="21374">MQIIYNTALVAGLASTTAATSESACNTFSTTITSTVSTVTVTVSSAAEASPASASIMSSTAATSSSCATELSISSSTTANWTTTEQIAPSTTAWALSESQCISADKTVGVNTIPGFNGTSYVVCPGAAPYPTVSTIAPSGNATADAVGATHSSSFAFSPAGITNATTAAIGGATGTGAMAPTSVVAGPTVSIIPFSAGAAGIDNKDSFVALAGIAVAMIFL</sequence>
<dbReference type="HOGENOM" id="CLU_1251364_0_0_1"/>
<keyword evidence="3" id="KW-1185">Reference proteome</keyword>
<gene>
    <name evidence="2" type="ORF">SEPMUDRAFT_119244</name>
</gene>
<organism evidence="2 3">
    <name type="scientific">Sphaerulina musiva (strain SO2202)</name>
    <name type="common">Poplar stem canker fungus</name>
    <name type="synonym">Septoria musiva</name>
    <dbReference type="NCBI Taxonomy" id="692275"/>
    <lineage>
        <taxon>Eukaryota</taxon>
        <taxon>Fungi</taxon>
        <taxon>Dikarya</taxon>
        <taxon>Ascomycota</taxon>
        <taxon>Pezizomycotina</taxon>
        <taxon>Dothideomycetes</taxon>
        <taxon>Dothideomycetidae</taxon>
        <taxon>Mycosphaerellales</taxon>
        <taxon>Mycosphaerellaceae</taxon>
        <taxon>Sphaerulina</taxon>
    </lineage>
</organism>
<proteinExistence type="predicted"/>
<feature type="signal peptide" evidence="1">
    <location>
        <begin position="1"/>
        <end position="18"/>
    </location>
</feature>
<dbReference type="AlphaFoldDB" id="N1QHU6"/>
<accession>N1QHU6</accession>
<evidence type="ECO:0000313" key="3">
    <source>
        <dbReference type="Proteomes" id="UP000016931"/>
    </source>
</evidence>
<name>N1QHU6_SPHMS</name>
<reference evidence="2 3" key="1">
    <citation type="journal article" date="2012" name="PLoS Pathog.">
        <title>Diverse lifestyles and strategies of plant pathogenesis encoded in the genomes of eighteen Dothideomycetes fungi.</title>
        <authorList>
            <person name="Ohm R.A."/>
            <person name="Feau N."/>
            <person name="Henrissat B."/>
            <person name="Schoch C.L."/>
            <person name="Horwitz B.A."/>
            <person name="Barry K.W."/>
            <person name="Condon B.J."/>
            <person name="Copeland A.C."/>
            <person name="Dhillon B."/>
            <person name="Glaser F."/>
            <person name="Hesse C.N."/>
            <person name="Kosti I."/>
            <person name="LaButti K."/>
            <person name="Lindquist E.A."/>
            <person name="Lucas S."/>
            <person name="Salamov A.A."/>
            <person name="Bradshaw R.E."/>
            <person name="Ciuffetti L."/>
            <person name="Hamelin R.C."/>
            <person name="Kema G.H.J."/>
            <person name="Lawrence C."/>
            <person name="Scott J.A."/>
            <person name="Spatafora J.W."/>
            <person name="Turgeon B.G."/>
            <person name="de Wit P.J.G.M."/>
            <person name="Zhong S."/>
            <person name="Goodwin S.B."/>
            <person name="Grigoriev I.V."/>
        </authorList>
    </citation>
    <scope>NUCLEOTIDE SEQUENCE [LARGE SCALE GENOMIC DNA]</scope>
    <source>
        <strain evidence="2 3">SO2202</strain>
    </source>
</reference>
<keyword evidence="1" id="KW-0732">Signal</keyword>
<dbReference type="EMBL" id="KB456267">
    <property type="protein sequence ID" value="EMF10713.1"/>
    <property type="molecule type" value="Genomic_DNA"/>
</dbReference>
<feature type="chain" id="PRO_5004110346" description="GPI anchored protein" evidence="1">
    <location>
        <begin position="19"/>
        <end position="221"/>
    </location>
</feature>
<evidence type="ECO:0000313" key="2">
    <source>
        <dbReference type="EMBL" id="EMF10713.1"/>
    </source>
</evidence>
<dbReference type="Proteomes" id="UP000016931">
    <property type="component" value="Unassembled WGS sequence"/>
</dbReference>
<evidence type="ECO:0000256" key="1">
    <source>
        <dbReference type="SAM" id="SignalP"/>
    </source>
</evidence>
<protein>
    <recommendedName>
        <fullName evidence="4">GPI anchored protein</fullName>
    </recommendedName>
</protein>